<reference evidence="4" key="1">
    <citation type="submission" date="2016-10" db="EMBL/GenBank/DDBJ databases">
        <authorList>
            <person name="Varghese N."/>
            <person name="Submissions S."/>
        </authorList>
    </citation>
    <scope>NUCLEOTIDE SEQUENCE [LARGE SCALE GENOMIC DNA]</scope>
    <source>
        <strain evidence="4">CGMCC 1.6963</strain>
    </source>
</reference>
<proteinExistence type="predicted"/>
<evidence type="ECO:0000313" key="3">
    <source>
        <dbReference type="EMBL" id="SES13037.1"/>
    </source>
</evidence>
<evidence type="ECO:0000313" key="4">
    <source>
        <dbReference type="Proteomes" id="UP000199019"/>
    </source>
</evidence>
<feature type="region of interest" description="Disordered" evidence="1">
    <location>
        <begin position="31"/>
        <end position="62"/>
    </location>
</feature>
<dbReference type="AlphaFoldDB" id="A0A1H9UVF1"/>
<dbReference type="OrthoDB" id="9802600at2"/>
<protein>
    <submittedName>
        <fullName evidence="3">Uncharacterized protein</fullName>
    </submittedName>
</protein>
<organism evidence="3 4">
    <name type="scientific">Pedococcus cremeus</name>
    <dbReference type="NCBI Taxonomy" id="587636"/>
    <lineage>
        <taxon>Bacteria</taxon>
        <taxon>Bacillati</taxon>
        <taxon>Actinomycetota</taxon>
        <taxon>Actinomycetes</taxon>
        <taxon>Micrococcales</taxon>
        <taxon>Intrasporangiaceae</taxon>
        <taxon>Pedococcus</taxon>
    </lineage>
</organism>
<dbReference type="STRING" id="587636.SAMN05216199_2114"/>
<gene>
    <name evidence="3" type="ORF">SAMN05216199_2114</name>
</gene>
<feature type="signal peptide" evidence="2">
    <location>
        <begin position="1"/>
        <end position="21"/>
    </location>
</feature>
<keyword evidence="4" id="KW-1185">Reference proteome</keyword>
<dbReference type="RefSeq" id="WP_143056178.1">
    <property type="nucleotide sequence ID" value="NZ_FOHB01000003.1"/>
</dbReference>
<evidence type="ECO:0000256" key="1">
    <source>
        <dbReference type="SAM" id="MobiDB-lite"/>
    </source>
</evidence>
<name>A0A1H9UVF1_9MICO</name>
<dbReference type="EMBL" id="FOHB01000003">
    <property type="protein sequence ID" value="SES13037.1"/>
    <property type="molecule type" value="Genomic_DNA"/>
</dbReference>
<keyword evidence="2" id="KW-0732">Signal</keyword>
<sequence>MSPLHRPRAAALGVLAAAALATTLGVPSVSGVTTASAAPSGASTSTSANATASTSRGQEPEVADLAEEHRVLQPETAAVSIGVTTSTAPLSPKCTQPGTSGNRVQAVYAYYGSLPNRIGSLKPYIIDAMKRANGIVAASARQTGGSRQLRIATSANCQPSVAVAHLSSSAAPSFAKTASELTAKGYVHSTRKYMVFADARYICGLGQTYNDDQPGRKNRNNLGPQFARVDLGCWSGSAAAHEIFHTLGAVQKSAPHSDTALHCRDEKDLMCYSGAAGTSVYTSSTCTTTVLDERLDCNKNDYFHTNPKAGSYLATHWNTARSSFLWGGGPTYG</sequence>
<accession>A0A1H9UVF1</accession>
<dbReference type="Proteomes" id="UP000199019">
    <property type="component" value="Unassembled WGS sequence"/>
</dbReference>
<evidence type="ECO:0000256" key="2">
    <source>
        <dbReference type="SAM" id="SignalP"/>
    </source>
</evidence>
<feature type="compositionally biased region" description="Low complexity" evidence="1">
    <location>
        <begin position="31"/>
        <end position="55"/>
    </location>
</feature>
<feature type="chain" id="PRO_5039055362" evidence="2">
    <location>
        <begin position="22"/>
        <end position="333"/>
    </location>
</feature>